<comment type="caution">
    <text evidence="2">The sequence shown here is derived from an EMBL/GenBank/DDBJ whole genome shotgun (WGS) entry which is preliminary data.</text>
</comment>
<reference evidence="2 3" key="1">
    <citation type="submission" date="2014-06" db="EMBL/GenBank/DDBJ databases">
        <title>Draft genome sequence of iron oxidizing acidophile Leptospirillum ferriphilum DSM14647.</title>
        <authorList>
            <person name="Cardenas J.P."/>
            <person name="Lazcano M."/>
            <person name="Ossandon F.J."/>
            <person name="Corbett M."/>
            <person name="Holmes D.S."/>
            <person name="Watkin E."/>
        </authorList>
    </citation>
    <scope>NUCLEOTIDE SEQUENCE [LARGE SCALE GENOMIC DNA]</scope>
    <source>
        <strain evidence="2 3">DSM 14647</strain>
    </source>
</reference>
<dbReference type="AlphaFoldDB" id="A0A094W9S9"/>
<evidence type="ECO:0000256" key="1">
    <source>
        <dbReference type="SAM" id="MobiDB-lite"/>
    </source>
</evidence>
<dbReference type="PATRIC" id="fig|178606.4.peg.869"/>
<sequence length="66" mass="7323">MDLLFRMCVRTRTTKSSGSIGQTGKKRENPDHTRAGYRIMPIRSPGENSGVSVFFSSCASGHFQSR</sequence>
<name>A0A094W9S9_9BACT</name>
<gene>
    <name evidence="2" type="ORF">LptCag_1061</name>
</gene>
<dbReference type="EMBL" id="JPGK01000003">
    <property type="protein sequence ID" value="KGA94298.1"/>
    <property type="molecule type" value="Genomic_DNA"/>
</dbReference>
<feature type="compositionally biased region" description="Basic and acidic residues" evidence="1">
    <location>
        <begin position="25"/>
        <end position="34"/>
    </location>
</feature>
<proteinExistence type="predicted"/>
<feature type="region of interest" description="Disordered" evidence="1">
    <location>
        <begin position="14"/>
        <end position="44"/>
    </location>
</feature>
<organism evidence="2 3">
    <name type="scientific">Leptospirillum ferriphilum</name>
    <dbReference type="NCBI Taxonomy" id="178606"/>
    <lineage>
        <taxon>Bacteria</taxon>
        <taxon>Pseudomonadati</taxon>
        <taxon>Nitrospirota</taxon>
        <taxon>Nitrospiria</taxon>
        <taxon>Nitrospirales</taxon>
        <taxon>Nitrospiraceae</taxon>
        <taxon>Leptospirillum</taxon>
    </lineage>
</organism>
<evidence type="ECO:0000313" key="2">
    <source>
        <dbReference type="EMBL" id="KGA94298.1"/>
    </source>
</evidence>
<dbReference type="Proteomes" id="UP000029452">
    <property type="component" value="Unassembled WGS sequence"/>
</dbReference>
<evidence type="ECO:0000313" key="3">
    <source>
        <dbReference type="Proteomes" id="UP000029452"/>
    </source>
</evidence>
<protein>
    <submittedName>
        <fullName evidence="2">Uncharacterized protein</fullName>
    </submittedName>
</protein>
<accession>A0A094W9S9</accession>